<evidence type="ECO:0000313" key="2">
    <source>
        <dbReference type="EMBL" id="MBU9710847.1"/>
    </source>
</evidence>
<evidence type="ECO:0000313" key="3">
    <source>
        <dbReference type="Proteomes" id="UP000784880"/>
    </source>
</evidence>
<organism evidence="2 3">
    <name type="scientific">Evansella tamaricis</name>
    <dbReference type="NCBI Taxonomy" id="2069301"/>
    <lineage>
        <taxon>Bacteria</taxon>
        <taxon>Bacillati</taxon>
        <taxon>Bacillota</taxon>
        <taxon>Bacilli</taxon>
        <taxon>Bacillales</taxon>
        <taxon>Bacillaceae</taxon>
        <taxon>Evansella</taxon>
    </lineage>
</organism>
<gene>
    <name evidence="2" type="ORF">KS419_03710</name>
</gene>
<evidence type="ECO:0000259" key="1">
    <source>
        <dbReference type="PROSITE" id="PS51186"/>
    </source>
</evidence>
<dbReference type="Proteomes" id="UP000784880">
    <property type="component" value="Unassembled WGS sequence"/>
</dbReference>
<sequence>MSEITLITEFKDDEILRKSFFDLAKSTFGVDFNLWFKNGFWNEKYQCYSFCYNKNIIANVSANKMDLIINGKSIHAVQIGTVMTHPDFRHRGLASNLMKKILEDYNKDDTFFFLFADKEVGEFYPKLGFTPRKEILFSTTVSSNKGHRKNEEIKKLNPNLKEDMNLILRIYANTKTQSSVFGVKNAEHLLGFYCLLAYPNDIYYVKEKNLVVIYKQENNICHLYGVFSEGDVLFEDVKGIVTNESINKFLFHFTPAFSDLEADKDEYKTNEYILLVRPNKVELPEQFRIPYIAHS</sequence>
<feature type="domain" description="N-acetyltransferase" evidence="1">
    <location>
        <begin position="2"/>
        <end position="157"/>
    </location>
</feature>
<proteinExistence type="predicted"/>
<comment type="caution">
    <text evidence="2">The sequence shown here is derived from an EMBL/GenBank/DDBJ whole genome shotgun (WGS) entry which is preliminary data.</text>
</comment>
<dbReference type="RefSeq" id="WP_217064739.1">
    <property type="nucleotide sequence ID" value="NZ_JAHQCS010000050.1"/>
</dbReference>
<keyword evidence="3" id="KW-1185">Reference proteome</keyword>
<dbReference type="InterPro" id="IPR000182">
    <property type="entry name" value="GNAT_dom"/>
</dbReference>
<reference evidence="2 3" key="1">
    <citation type="submission" date="2021-06" db="EMBL/GenBank/DDBJ databases">
        <title>Bacillus sp. RD4P76, an endophyte from a halophyte.</title>
        <authorList>
            <person name="Sun J.-Q."/>
        </authorList>
    </citation>
    <scope>NUCLEOTIDE SEQUENCE [LARGE SCALE GENOMIC DNA]</scope>
    <source>
        <strain evidence="2 3">CGMCC 1.15917</strain>
    </source>
</reference>
<dbReference type="Pfam" id="PF13527">
    <property type="entry name" value="Acetyltransf_9"/>
    <property type="match status" value="1"/>
</dbReference>
<dbReference type="EMBL" id="JAHQCS010000050">
    <property type="protein sequence ID" value="MBU9710847.1"/>
    <property type="molecule type" value="Genomic_DNA"/>
</dbReference>
<name>A0ABS6JAY4_9BACI</name>
<dbReference type="PROSITE" id="PS51186">
    <property type="entry name" value="GNAT"/>
    <property type="match status" value="1"/>
</dbReference>
<protein>
    <submittedName>
        <fullName evidence="2">GNAT family N-acetyltransferase</fullName>
    </submittedName>
</protein>
<accession>A0ABS6JAY4</accession>
<dbReference type="CDD" id="cd04301">
    <property type="entry name" value="NAT_SF"/>
    <property type="match status" value="1"/>
</dbReference>